<feature type="compositionally biased region" description="Basic and acidic residues" evidence="1">
    <location>
        <begin position="48"/>
        <end position="81"/>
    </location>
</feature>
<proteinExistence type="predicted"/>
<name>A0A8J5G7E5_ZINOF</name>
<sequence length="233" mass="25153">MGNCAAKPLALDDAPLPLEKLPSMNGSSVDGYAYKEEEEAAATAKSTSPEHEPLLKSKEVDESNKNDASEAQKGDALKNDENVVSETHTLASEPAEENTGVMDHEITDETTPANPQDTVVVTPQDLTNDEDKDAAFDKPKDPEAIIIENAALSEANVEPEDSEAKVQVEAQEIDAIVKEPNDQEATTIIATPQENPAPLEAQENDATKASKDKKKGDVFHTLFTMYNNLVKKP</sequence>
<dbReference type="AlphaFoldDB" id="A0A8J5G7E5"/>
<feature type="compositionally biased region" description="Low complexity" evidence="1">
    <location>
        <begin position="1"/>
        <end position="22"/>
    </location>
</feature>
<comment type="caution">
    <text evidence="2">The sequence shown here is derived from an EMBL/GenBank/DDBJ whole genome shotgun (WGS) entry which is preliminary data.</text>
</comment>
<evidence type="ECO:0000313" key="2">
    <source>
        <dbReference type="EMBL" id="KAG6501346.1"/>
    </source>
</evidence>
<accession>A0A8J5G7E5</accession>
<gene>
    <name evidence="2" type="ORF">ZIOFF_041225</name>
</gene>
<protein>
    <submittedName>
        <fullName evidence="2">Uncharacterized protein</fullName>
    </submittedName>
</protein>
<organism evidence="2 3">
    <name type="scientific">Zingiber officinale</name>
    <name type="common">Ginger</name>
    <name type="synonym">Amomum zingiber</name>
    <dbReference type="NCBI Taxonomy" id="94328"/>
    <lineage>
        <taxon>Eukaryota</taxon>
        <taxon>Viridiplantae</taxon>
        <taxon>Streptophyta</taxon>
        <taxon>Embryophyta</taxon>
        <taxon>Tracheophyta</taxon>
        <taxon>Spermatophyta</taxon>
        <taxon>Magnoliopsida</taxon>
        <taxon>Liliopsida</taxon>
        <taxon>Zingiberales</taxon>
        <taxon>Zingiberaceae</taxon>
        <taxon>Zingiber</taxon>
    </lineage>
</organism>
<dbReference type="Proteomes" id="UP000734854">
    <property type="component" value="Unassembled WGS sequence"/>
</dbReference>
<evidence type="ECO:0000256" key="1">
    <source>
        <dbReference type="SAM" id="MobiDB-lite"/>
    </source>
</evidence>
<evidence type="ECO:0000313" key="3">
    <source>
        <dbReference type="Proteomes" id="UP000734854"/>
    </source>
</evidence>
<reference evidence="2 3" key="1">
    <citation type="submission" date="2020-08" db="EMBL/GenBank/DDBJ databases">
        <title>Plant Genome Project.</title>
        <authorList>
            <person name="Zhang R.-G."/>
        </authorList>
    </citation>
    <scope>NUCLEOTIDE SEQUENCE [LARGE SCALE GENOMIC DNA]</scope>
    <source>
        <tissue evidence="2">Rhizome</tissue>
    </source>
</reference>
<feature type="region of interest" description="Disordered" evidence="1">
    <location>
        <begin position="190"/>
        <end position="213"/>
    </location>
</feature>
<keyword evidence="3" id="KW-1185">Reference proteome</keyword>
<feature type="compositionally biased region" description="Polar residues" evidence="1">
    <location>
        <begin position="109"/>
        <end position="126"/>
    </location>
</feature>
<feature type="region of interest" description="Disordered" evidence="1">
    <location>
        <begin position="1"/>
        <end position="140"/>
    </location>
</feature>
<dbReference type="EMBL" id="JACMSC010000011">
    <property type="protein sequence ID" value="KAG6501346.1"/>
    <property type="molecule type" value="Genomic_DNA"/>
</dbReference>